<accession>A0ABP9NMS0</accession>
<evidence type="ECO:0000313" key="3">
    <source>
        <dbReference type="Proteomes" id="UP001500804"/>
    </source>
</evidence>
<evidence type="ECO:0000259" key="1">
    <source>
        <dbReference type="Pfam" id="PF05175"/>
    </source>
</evidence>
<comment type="caution">
    <text evidence="2">The sequence shown here is derived from an EMBL/GenBank/DDBJ whole genome shotgun (WGS) entry which is preliminary data.</text>
</comment>
<dbReference type="PROSITE" id="PS00092">
    <property type="entry name" value="N6_MTASE"/>
    <property type="match status" value="1"/>
</dbReference>
<keyword evidence="2" id="KW-0489">Methyltransferase</keyword>
<name>A0ABP9NMS0_9PSEU</name>
<organism evidence="2 3">
    <name type="scientific">Pseudonocardia adelaidensis</name>
    <dbReference type="NCBI Taxonomy" id="648754"/>
    <lineage>
        <taxon>Bacteria</taxon>
        <taxon>Bacillati</taxon>
        <taxon>Actinomycetota</taxon>
        <taxon>Actinomycetes</taxon>
        <taxon>Pseudonocardiales</taxon>
        <taxon>Pseudonocardiaceae</taxon>
        <taxon>Pseudonocardia</taxon>
    </lineage>
</organism>
<evidence type="ECO:0000313" key="2">
    <source>
        <dbReference type="EMBL" id="GAA5122851.1"/>
    </source>
</evidence>
<feature type="domain" description="Methyltransferase small" evidence="1">
    <location>
        <begin position="163"/>
        <end position="306"/>
    </location>
</feature>
<reference evidence="3" key="1">
    <citation type="journal article" date="2019" name="Int. J. Syst. Evol. Microbiol.">
        <title>The Global Catalogue of Microorganisms (GCM) 10K type strain sequencing project: providing services to taxonomists for standard genome sequencing and annotation.</title>
        <authorList>
            <consortium name="The Broad Institute Genomics Platform"/>
            <consortium name="The Broad Institute Genome Sequencing Center for Infectious Disease"/>
            <person name="Wu L."/>
            <person name="Ma J."/>
        </authorList>
    </citation>
    <scope>NUCLEOTIDE SEQUENCE [LARGE SCALE GENOMIC DNA]</scope>
    <source>
        <strain evidence="3">JCM 18302</strain>
    </source>
</reference>
<keyword evidence="2" id="KW-0808">Transferase</keyword>
<keyword evidence="3" id="KW-1185">Reference proteome</keyword>
<dbReference type="PANTHER" id="PTHR18895">
    <property type="entry name" value="HEMK METHYLTRANSFERASE"/>
    <property type="match status" value="1"/>
</dbReference>
<dbReference type="InterPro" id="IPR050320">
    <property type="entry name" value="N5-glutamine_MTase"/>
</dbReference>
<dbReference type="Proteomes" id="UP001500804">
    <property type="component" value="Unassembled WGS sequence"/>
</dbReference>
<dbReference type="InterPro" id="IPR007848">
    <property type="entry name" value="Small_mtfrase_dom"/>
</dbReference>
<dbReference type="GO" id="GO:0008168">
    <property type="term" value="F:methyltransferase activity"/>
    <property type="evidence" value="ECO:0007669"/>
    <property type="project" value="UniProtKB-KW"/>
</dbReference>
<dbReference type="InterPro" id="IPR029063">
    <property type="entry name" value="SAM-dependent_MTases_sf"/>
</dbReference>
<dbReference type="GO" id="GO:0032259">
    <property type="term" value="P:methylation"/>
    <property type="evidence" value="ECO:0007669"/>
    <property type="project" value="UniProtKB-KW"/>
</dbReference>
<dbReference type="InterPro" id="IPR002052">
    <property type="entry name" value="DNA_methylase_N6_adenine_CS"/>
</dbReference>
<dbReference type="Gene3D" id="3.40.50.150">
    <property type="entry name" value="Vaccinia Virus protein VP39"/>
    <property type="match status" value="1"/>
</dbReference>
<dbReference type="SUPFAM" id="SSF53335">
    <property type="entry name" value="S-adenosyl-L-methionine-dependent methyltransferases"/>
    <property type="match status" value="1"/>
</dbReference>
<dbReference type="PANTHER" id="PTHR18895:SF74">
    <property type="entry name" value="MTRF1L RELEASE FACTOR GLUTAMINE METHYLTRANSFERASE"/>
    <property type="match status" value="1"/>
</dbReference>
<dbReference type="RefSeq" id="WP_345606049.1">
    <property type="nucleotide sequence ID" value="NZ_BAABJO010000011.1"/>
</dbReference>
<sequence length="366" mass="39685">MSWRDGGVSRRARWLTADHRPPPTSVHVVGDDLTADRACRLAADGAGLLWRGDFHNACTLLDAMARRIDRAGGRHRPLPPAAEFHRQRQHRAHRARLLGCLLVELGAGHVLDLRRAPDVTAACREVFGPSDGTALLALRELIGARSAHEWRRRGIPVPALGARIHPHHGVFAPTRTDYVELVAQAPLGPVRAAFDVGTGTGVLAALLLRRGADTVVATDVEPRAVACARENLHRLGFADRSTVLQRNLFPPGRADLVVCNPPWMPGTPTSPLEAGIYDRRGTTLAAFVRAVPDHLTQPGEAWLVVSDLPELLGLRDPGALPALVAAAGLAVRDRVTAPSSVRHLPDDDPLTPLRRRETIALWRLGR</sequence>
<protein>
    <submittedName>
        <fullName evidence="2">Class I SAM-dependent methyltransferase</fullName>
    </submittedName>
</protein>
<dbReference type="Pfam" id="PF05175">
    <property type="entry name" value="MTS"/>
    <property type="match status" value="1"/>
</dbReference>
<dbReference type="CDD" id="cd02440">
    <property type="entry name" value="AdoMet_MTases"/>
    <property type="match status" value="1"/>
</dbReference>
<proteinExistence type="predicted"/>
<dbReference type="EMBL" id="BAABJO010000011">
    <property type="protein sequence ID" value="GAA5122851.1"/>
    <property type="molecule type" value="Genomic_DNA"/>
</dbReference>
<gene>
    <name evidence="2" type="ORF">GCM10023320_33730</name>
</gene>